<evidence type="ECO:0000256" key="1">
    <source>
        <dbReference type="ARBA" id="ARBA00001974"/>
    </source>
</evidence>
<comment type="catalytic activity">
    <reaction evidence="11">
        <text>2 R'C(R)SH + O2 = R'C(R)S-S(R)CR' + H2O2</text>
        <dbReference type="Rhea" id="RHEA:17357"/>
        <dbReference type="ChEBI" id="CHEBI:15379"/>
        <dbReference type="ChEBI" id="CHEBI:16240"/>
        <dbReference type="ChEBI" id="CHEBI:16520"/>
        <dbReference type="ChEBI" id="CHEBI:17412"/>
        <dbReference type="EC" id="1.8.3.2"/>
    </reaction>
</comment>
<comment type="subcellular location">
    <subcellularLocation>
        <location evidence="2">Secreted</location>
    </subcellularLocation>
</comment>
<dbReference type="EMBL" id="JBFOLJ010000004">
    <property type="protein sequence ID" value="KAL2546055.1"/>
    <property type="molecule type" value="Genomic_DNA"/>
</dbReference>
<dbReference type="FunFam" id="1.20.120.310:FF:000004">
    <property type="entry name" value="Sulfhydryl oxidase"/>
    <property type="match status" value="1"/>
</dbReference>
<dbReference type="PROSITE" id="PS00194">
    <property type="entry name" value="THIOREDOXIN_1"/>
    <property type="match status" value="1"/>
</dbReference>
<keyword evidence="16" id="KW-1185">Reference proteome</keyword>
<accession>A0ABD1W983</accession>
<keyword evidence="8" id="KW-1015">Disulfide bond</keyword>
<evidence type="ECO:0000313" key="15">
    <source>
        <dbReference type="EMBL" id="KAL2546055.1"/>
    </source>
</evidence>
<protein>
    <recommendedName>
        <fullName evidence="11">Sulfhydryl oxidase</fullName>
        <ecNumber evidence="11">1.8.3.2</ecNumber>
    </recommendedName>
</protein>
<evidence type="ECO:0000256" key="3">
    <source>
        <dbReference type="ARBA" id="ARBA00022525"/>
    </source>
</evidence>
<feature type="domain" description="Thioredoxin" evidence="14">
    <location>
        <begin position="50"/>
        <end position="183"/>
    </location>
</feature>
<dbReference type="Pfam" id="PF04777">
    <property type="entry name" value="Evr1_Alr"/>
    <property type="match status" value="1"/>
</dbReference>
<dbReference type="PANTHER" id="PTHR22897">
    <property type="entry name" value="QUIESCIN Q6-RELATED SULFHYDRYL OXIDASE"/>
    <property type="match status" value="1"/>
</dbReference>
<dbReference type="SUPFAM" id="SSF69000">
    <property type="entry name" value="FAD-dependent thiol oxidase"/>
    <property type="match status" value="1"/>
</dbReference>
<dbReference type="InterPro" id="IPR017937">
    <property type="entry name" value="Thioredoxin_CS"/>
</dbReference>
<keyword evidence="11" id="KW-0812">Transmembrane</keyword>
<feature type="signal peptide" evidence="12">
    <location>
        <begin position="1"/>
        <end position="22"/>
    </location>
</feature>
<feature type="domain" description="ERV/ALR sulfhydryl oxidase" evidence="13">
    <location>
        <begin position="307"/>
        <end position="409"/>
    </location>
</feature>
<dbReference type="Proteomes" id="UP001604277">
    <property type="component" value="Unassembled WGS sequence"/>
</dbReference>
<gene>
    <name evidence="15" type="ORF">Fot_15288</name>
</gene>
<feature type="transmembrane region" description="Helical" evidence="11">
    <location>
        <begin position="478"/>
        <end position="502"/>
    </location>
</feature>
<evidence type="ECO:0000256" key="2">
    <source>
        <dbReference type="ARBA" id="ARBA00004613"/>
    </source>
</evidence>
<keyword evidence="5 12" id="KW-0732">Signal</keyword>
<evidence type="ECO:0000259" key="13">
    <source>
        <dbReference type="PROSITE" id="PS51324"/>
    </source>
</evidence>
<evidence type="ECO:0000256" key="4">
    <source>
        <dbReference type="ARBA" id="ARBA00022630"/>
    </source>
</evidence>
<dbReference type="PROSITE" id="PS51324">
    <property type="entry name" value="ERV_ALR"/>
    <property type="match status" value="1"/>
</dbReference>
<keyword evidence="4 11" id="KW-0285">Flavoprotein</keyword>
<keyword evidence="11" id="KW-0472">Membrane</keyword>
<reference evidence="16" key="1">
    <citation type="submission" date="2024-07" db="EMBL/GenBank/DDBJ databases">
        <title>Two chromosome-level genome assemblies of Korean endemic species Abeliophyllum distichum and Forsythia ovata (Oleaceae).</title>
        <authorList>
            <person name="Jang H."/>
        </authorList>
    </citation>
    <scope>NUCLEOTIDE SEQUENCE [LARGE SCALE GENOMIC DNA]</scope>
</reference>
<dbReference type="AlphaFoldDB" id="A0ABD1W983"/>
<keyword evidence="11" id="KW-1133">Transmembrane helix</keyword>
<evidence type="ECO:0000256" key="5">
    <source>
        <dbReference type="ARBA" id="ARBA00022729"/>
    </source>
</evidence>
<dbReference type="InterPro" id="IPR039798">
    <property type="entry name" value="Sulfhydryl_oxidase"/>
</dbReference>
<keyword evidence="9" id="KW-0325">Glycoprotein</keyword>
<dbReference type="PANTHER" id="PTHR22897:SF8">
    <property type="entry name" value="SULFHYDRYL OXIDASE"/>
    <property type="match status" value="1"/>
</dbReference>
<evidence type="ECO:0000259" key="14">
    <source>
        <dbReference type="PROSITE" id="PS51352"/>
    </source>
</evidence>
<name>A0ABD1W983_9LAMI</name>
<evidence type="ECO:0000256" key="10">
    <source>
        <dbReference type="ARBA" id="ARBA00023284"/>
    </source>
</evidence>
<evidence type="ECO:0000256" key="7">
    <source>
        <dbReference type="ARBA" id="ARBA00023002"/>
    </source>
</evidence>
<dbReference type="SUPFAM" id="SSF52833">
    <property type="entry name" value="Thioredoxin-like"/>
    <property type="match status" value="1"/>
</dbReference>
<proteinExistence type="predicted"/>
<dbReference type="InterPro" id="IPR017905">
    <property type="entry name" value="ERV/ALR_sulphydryl_oxidase"/>
</dbReference>
<organism evidence="15 16">
    <name type="scientific">Forsythia ovata</name>
    <dbReference type="NCBI Taxonomy" id="205694"/>
    <lineage>
        <taxon>Eukaryota</taxon>
        <taxon>Viridiplantae</taxon>
        <taxon>Streptophyta</taxon>
        <taxon>Embryophyta</taxon>
        <taxon>Tracheophyta</taxon>
        <taxon>Spermatophyta</taxon>
        <taxon>Magnoliopsida</taxon>
        <taxon>eudicotyledons</taxon>
        <taxon>Gunneridae</taxon>
        <taxon>Pentapetalae</taxon>
        <taxon>asterids</taxon>
        <taxon>lamiids</taxon>
        <taxon>Lamiales</taxon>
        <taxon>Oleaceae</taxon>
        <taxon>Forsythieae</taxon>
        <taxon>Forsythia</taxon>
    </lineage>
</organism>
<dbReference type="GO" id="GO:0016972">
    <property type="term" value="F:thiol oxidase activity"/>
    <property type="evidence" value="ECO:0007669"/>
    <property type="project" value="UniProtKB-EC"/>
</dbReference>
<keyword evidence="3" id="KW-0964">Secreted</keyword>
<evidence type="ECO:0000256" key="6">
    <source>
        <dbReference type="ARBA" id="ARBA00022827"/>
    </source>
</evidence>
<evidence type="ECO:0000256" key="12">
    <source>
        <dbReference type="SAM" id="SignalP"/>
    </source>
</evidence>
<keyword evidence="7 11" id="KW-0560">Oxidoreductase</keyword>
<dbReference type="InterPro" id="IPR013766">
    <property type="entry name" value="Thioredoxin_domain"/>
</dbReference>
<comment type="caution">
    <text evidence="15">The sequence shown here is derived from an EMBL/GenBank/DDBJ whole genome shotgun (WGS) entry which is preliminary data.</text>
</comment>
<evidence type="ECO:0000313" key="16">
    <source>
        <dbReference type="Proteomes" id="UP001604277"/>
    </source>
</evidence>
<keyword evidence="6 11" id="KW-0274">FAD</keyword>
<dbReference type="Pfam" id="PF00085">
    <property type="entry name" value="Thioredoxin"/>
    <property type="match status" value="1"/>
</dbReference>
<keyword evidence="10" id="KW-0676">Redox-active center</keyword>
<dbReference type="Gene3D" id="1.20.120.310">
    <property type="entry name" value="ERV/ALR sulfhydryl oxidase domain"/>
    <property type="match status" value="1"/>
</dbReference>
<evidence type="ECO:0000256" key="8">
    <source>
        <dbReference type="ARBA" id="ARBA00023157"/>
    </source>
</evidence>
<comment type="cofactor">
    <cofactor evidence="1 11">
        <name>FAD</name>
        <dbReference type="ChEBI" id="CHEBI:57692"/>
    </cofactor>
</comment>
<sequence length="516" mass="58140">MSSVITMISVLILALFMSRIEASSQAISSPFSFGSRSILRSVNDANTNGAEKTDYAVDLNATNFDAVLKESPTTYAIVEFFAHWCPACRNYKPHYEKVARLFNGADAVHPGIILMARVDCALKINTNLCDKFSVGHYPMLLWGPPSKFVSGSWEPKQEKSEIHSIDDGRTADRLLNWINKQMGSSYGLDDGKYENEHHHTNISDSGQIARAVYDVEEATFTAFDIILEHKMIKSESRASLVKFLQLLVVHHPSRRCRKGTAEILVDFDDLSVNTKELASLSQKGVLGNYQICGKEVPRGYWMFCRGSKNETRGFSCGLWVLLHSLSVRVDDGESHMAFTTICDFIHSFFICEECRQHFYDMCSSVSTPFQKSREFVLWLWNAHNKVNERLMKEEASLGTGDPKFPKVIWPPKQLCPSCYRSQNSKDNGGNWDRDEVFKFLSNYYGKTLISLYKDKERLGDGQMKGIVADDLAVSTNSVVVPVGAALAIAVASCAFGALACYWRQQQKSRKPRRSWN</sequence>
<feature type="chain" id="PRO_5044879754" description="Sulfhydryl oxidase" evidence="12">
    <location>
        <begin position="23"/>
        <end position="516"/>
    </location>
</feature>
<dbReference type="GO" id="GO:0005576">
    <property type="term" value="C:extracellular region"/>
    <property type="evidence" value="ECO:0007669"/>
    <property type="project" value="UniProtKB-SubCell"/>
</dbReference>
<evidence type="ECO:0000256" key="9">
    <source>
        <dbReference type="ARBA" id="ARBA00023180"/>
    </source>
</evidence>
<dbReference type="InterPro" id="IPR036774">
    <property type="entry name" value="ERV/ALR_sulphydryl_oxid_sf"/>
</dbReference>
<dbReference type="FunFam" id="3.40.30.10:FF:000244">
    <property type="entry name" value="Sulfhydryl oxidase"/>
    <property type="match status" value="1"/>
</dbReference>
<evidence type="ECO:0000256" key="11">
    <source>
        <dbReference type="RuleBase" id="RU371123"/>
    </source>
</evidence>
<dbReference type="PROSITE" id="PS51352">
    <property type="entry name" value="THIOREDOXIN_2"/>
    <property type="match status" value="1"/>
</dbReference>
<dbReference type="Gene3D" id="3.40.30.10">
    <property type="entry name" value="Glutaredoxin"/>
    <property type="match status" value="1"/>
</dbReference>
<dbReference type="EC" id="1.8.3.2" evidence="11"/>
<dbReference type="InterPro" id="IPR036249">
    <property type="entry name" value="Thioredoxin-like_sf"/>
</dbReference>